<dbReference type="Proteomes" id="UP000221568">
    <property type="component" value="Unassembled WGS sequence"/>
</dbReference>
<dbReference type="AlphaFoldDB" id="A0A7Z1KL66"/>
<evidence type="ECO:0000313" key="1">
    <source>
        <dbReference type="EMBL" id="PHP46469.1"/>
    </source>
</evidence>
<accession>A0A7Z1KL66</accession>
<gene>
    <name evidence="1" type="ORF">CR088_27360</name>
</gene>
<sequence>NAAVLILAGMERNDRATTREGNNNLS</sequence>
<organism evidence="1 2">
    <name type="scientific">Salmonella dublin</name>
    <dbReference type="NCBI Taxonomy" id="98360"/>
    <lineage>
        <taxon>Bacteria</taxon>
        <taxon>Pseudomonadati</taxon>
        <taxon>Pseudomonadota</taxon>
        <taxon>Gammaproteobacteria</taxon>
        <taxon>Enterobacterales</taxon>
        <taxon>Enterobacteriaceae</taxon>
        <taxon>Salmonella</taxon>
    </lineage>
</organism>
<dbReference type="EMBL" id="PDOM01000221">
    <property type="protein sequence ID" value="PHP46469.1"/>
    <property type="molecule type" value="Genomic_DNA"/>
</dbReference>
<protein>
    <submittedName>
        <fullName evidence="1">Disulfide bond formation protein DsbA</fullName>
    </submittedName>
</protein>
<name>A0A7Z1KL66_SALDU</name>
<evidence type="ECO:0000313" key="2">
    <source>
        <dbReference type="Proteomes" id="UP000221568"/>
    </source>
</evidence>
<feature type="non-terminal residue" evidence="1">
    <location>
        <position position="1"/>
    </location>
</feature>
<comment type="caution">
    <text evidence="1">The sequence shown here is derived from an EMBL/GenBank/DDBJ whole genome shotgun (WGS) entry which is preliminary data.</text>
</comment>
<proteinExistence type="predicted"/>
<reference evidence="1 2" key="1">
    <citation type="submission" date="2017-10" db="EMBL/GenBank/DDBJ databases">
        <title>Characterization of the Virulence Potential of Salmonella enterica Isolates Carrying Incompatibility Group FIB Plasmids using Caco-2 Intestinal Epithelial Cells.</title>
        <authorList>
            <person name="Sanad Y."/>
            <person name="Khajanchi B."/>
            <person name="Deck J."/>
            <person name="Cox J."/>
            <person name="Thaker R."/>
            <person name="Han J."/>
            <person name="Nayak R."/>
            <person name="Foley S."/>
        </authorList>
    </citation>
    <scope>NUCLEOTIDE SEQUENCE [LARGE SCALE GENOMIC DNA]</scope>
    <source>
        <strain evidence="1 2">SE853</strain>
    </source>
</reference>